<dbReference type="InterPro" id="IPR001841">
    <property type="entry name" value="Znf_RING"/>
</dbReference>
<keyword evidence="4" id="KW-0479">Metal-binding</keyword>
<evidence type="ECO:0000256" key="4">
    <source>
        <dbReference type="ARBA" id="ARBA00022723"/>
    </source>
</evidence>
<feature type="compositionally biased region" description="Basic and acidic residues" evidence="14">
    <location>
        <begin position="1209"/>
        <end position="1221"/>
    </location>
</feature>
<dbReference type="Gene3D" id="3.40.50.10190">
    <property type="entry name" value="BRCT domain"/>
    <property type="match status" value="2"/>
</dbReference>
<feature type="region of interest" description="Disordered" evidence="14">
    <location>
        <begin position="1171"/>
        <end position="1305"/>
    </location>
</feature>
<feature type="compositionally biased region" description="Low complexity" evidence="14">
    <location>
        <begin position="300"/>
        <end position="310"/>
    </location>
</feature>
<sequence>MYTMKLPKAEDVKRGISVIWDTLQCPICLDLMSTPVSTKCDHQFCKFCMMKLLDSSKRKEANCPVCNTKINKRSLQESPGFQRLVEGLQNLVQAYEQDTNTTYFTGMYQMRSHMSVTETVQKKTTRDVSEDVWETDRADDEDEGHGDLPMSCSSTVAAKEGYAKLMGLQDSCPVNLDEDSSLDAKPPASEKETKDSKASTSKTEKQNPEFEPGITKIVERAPPQTRNQENKLTPHLTDSLCYPEEVENHPVRRSLRNNKRESLSQTNIFEQRQKKSLEKVSEWLIKTSENVENAECSRDSNANSSSPSSPLEDHLINKEDSPNRKERWKCLEEQVFGAVYKRDRRGNRSFSPQNRVIADPQPPCLMKEAKILMKLPQKRLNKLTPADFVKRLRSAENDDIVMNEPPEEHTLNDMANDTTELTYNGVDLQGEKLNELSEDDVKDIPVFSVPPQKTGRKTSKKVKGKWQDIDGEFQVKGKVNLANNKQKNPCRKKGENSKGENNKAAKMPKPLVLVGVEEGESDSVAIPKSRPLGQIEVQIESYPISEDIGSPIMRKTRRSQRLQLFTEEVQGSKNIIGTSRSIKLPCPDSDCSEMQQSDVAEEDTNMENVVSVRNQNPEKAVRKNGCVLYEDIRGIDNLECSEKTSCEIIEAQEGSLVEKESIAVVPNTESLCQTDVTGSVALVSSSRSLPEAGVLLSVPDSMNPSNPIIKPSDDSRSIVPHETSASQAKCINMVEDDRNDSELDTEQLLKSFKATKRKSFHLGSPSIKRSSFLSNKENATPVKIQTSTDIETGKQQEFPNTTECLTFQSDSRNRVEYEHSSCSDFIPPSCSPNYSFQEAAQSSHRRFPKSLVTRPTQEFVKSLNHSACDTTQEVCSNRESVQSPKKMEKTPVETHHQAVDSGMLFPALDASVEALLDPTPEASKQLTVPKDRLSYTVEDNLWKCSTELESNHSKEPEMAVEPDKRCPVNSNGNIANTESSLTPDDLLPTIAQSVVIREAERVKESGEGSSHSSIPISLKQRKRRKSQKLESSSESDNSGEEELPPLVQIFRHSACPTEEESVNLLEDQAREQINSQGSRADCTWAAAKDVLQDVSPLHCPSPDSVPTSQASVDLFGTPEDGEVTAGVNGLTQESSQFSNEFITTQQKVAMQEELLRLERMMALVSEALQKKESSPVDRVTPMLPNGPVLPQPDNSTGIDLQTTTQCGKDNGKRLDARKCAPDDGGNTASSVPCPKNCKGPAPIPLRRSKREGPGGNRAGQLSRQSGRTLRSSGLRGSPSGLRGSPSGVTGHSGTTTPSSTKLEVRDIPSVIQPTSTHTSTQAPLRRSAEGKLVLVGSGLSAHEQSMVKKFAKRMGGSVTSQVTSETTHIIMSTDGDLVCERTLKYFLGIAGRKWVVSFQWISECFKQGYVLNETQFEVRGDVVNGPDHQGPMRARTTEDRRLLMKDFEICFQGPFTDMTAGQMEWMVELCGGAVVKEPRLFTGKRARQLVVVQPSSHQSPVNYRALRGEAVVIARGWLLDTVATYTLQSLDGYRT</sequence>
<feature type="compositionally biased region" description="Basic and acidic residues" evidence="14">
    <location>
        <begin position="188"/>
        <end position="208"/>
    </location>
</feature>
<dbReference type="GO" id="GO:0004842">
    <property type="term" value="F:ubiquitin-protein transferase activity"/>
    <property type="evidence" value="ECO:0007669"/>
    <property type="project" value="TreeGrafter"/>
</dbReference>
<keyword evidence="11" id="KW-0131">Cell cycle</keyword>
<evidence type="ECO:0000259" key="15">
    <source>
        <dbReference type="PROSITE" id="PS50089"/>
    </source>
</evidence>
<dbReference type="CDD" id="cd17721">
    <property type="entry name" value="BRCT_BRCA1_rpt2"/>
    <property type="match status" value="1"/>
</dbReference>
<dbReference type="InterPro" id="IPR018957">
    <property type="entry name" value="Znf_C3HC4_RING-type"/>
</dbReference>
<evidence type="ECO:0000256" key="5">
    <source>
        <dbReference type="ARBA" id="ARBA00022737"/>
    </source>
</evidence>
<evidence type="ECO:0000256" key="8">
    <source>
        <dbReference type="ARBA" id="ARBA00022833"/>
    </source>
</evidence>
<keyword evidence="7 13" id="KW-0863">Zinc-finger</keyword>
<keyword evidence="10" id="KW-0539">Nucleus</keyword>
<feature type="compositionally biased region" description="Acidic residues" evidence="14">
    <location>
        <begin position="130"/>
        <end position="144"/>
    </location>
</feature>
<feature type="region of interest" description="Disordered" evidence="14">
    <location>
        <begin position="121"/>
        <end position="152"/>
    </location>
</feature>
<name>A0AAY5KKZ7_ESOLU</name>
<evidence type="ECO:0000256" key="11">
    <source>
        <dbReference type="ARBA" id="ARBA00023306"/>
    </source>
</evidence>
<keyword evidence="3" id="KW-0158">Chromosome</keyword>
<dbReference type="InterPro" id="IPR013083">
    <property type="entry name" value="Znf_RING/FYVE/PHD"/>
</dbReference>
<dbReference type="PROSITE" id="PS50089">
    <property type="entry name" value="ZF_RING_2"/>
    <property type="match status" value="1"/>
</dbReference>
<dbReference type="CDD" id="cd16498">
    <property type="entry name" value="RING-HC_BRCA1"/>
    <property type="match status" value="1"/>
</dbReference>
<evidence type="ECO:0000256" key="3">
    <source>
        <dbReference type="ARBA" id="ARBA00022454"/>
    </source>
</evidence>
<proteinExistence type="predicted"/>
<dbReference type="InterPro" id="IPR031099">
    <property type="entry name" value="BRCA1-associated"/>
</dbReference>
<dbReference type="GeneTree" id="ENSGT00440000034289"/>
<dbReference type="FunFam" id="3.40.50.10190:FF:000006">
    <property type="entry name" value="Breast cancer type 1 susceptibility protein homolog"/>
    <property type="match status" value="1"/>
</dbReference>
<feature type="region of interest" description="Disordered" evidence="14">
    <location>
        <begin position="1001"/>
        <end position="1045"/>
    </location>
</feature>
<protein>
    <recommendedName>
        <fullName evidence="12">RING-type E3 ubiquitin transferase BRCA1</fullName>
    </recommendedName>
</protein>
<feature type="compositionally biased region" description="Polar residues" evidence="14">
    <location>
        <begin position="1192"/>
        <end position="1207"/>
    </location>
</feature>
<comment type="subcellular location">
    <subcellularLocation>
        <location evidence="2">Chromosome</location>
    </subcellularLocation>
    <subcellularLocation>
        <location evidence="1">Nucleus</location>
    </subcellularLocation>
</comment>
<dbReference type="SMART" id="SM00292">
    <property type="entry name" value="BRCT"/>
    <property type="match status" value="2"/>
</dbReference>
<reference evidence="17" key="2">
    <citation type="submission" date="2025-08" db="UniProtKB">
        <authorList>
            <consortium name="Ensembl"/>
        </authorList>
    </citation>
    <scope>IDENTIFICATION</scope>
</reference>
<dbReference type="GO" id="GO:0000724">
    <property type="term" value="P:double-strand break repair via homologous recombination"/>
    <property type="evidence" value="ECO:0007669"/>
    <property type="project" value="TreeGrafter"/>
</dbReference>
<feature type="compositionally biased region" description="Low complexity" evidence="14">
    <location>
        <begin position="1260"/>
        <end position="1300"/>
    </location>
</feature>
<dbReference type="GO" id="GO:0043009">
    <property type="term" value="P:chordate embryonic development"/>
    <property type="evidence" value="ECO:0007669"/>
    <property type="project" value="TreeGrafter"/>
</dbReference>
<feature type="region of interest" description="Disordered" evidence="14">
    <location>
        <begin position="176"/>
        <end position="262"/>
    </location>
</feature>
<feature type="domain" description="BRCT" evidence="16">
    <location>
        <begin position="1439"/>
        <end position="1535"/>
    </location>
</feature>
<evidence type="ECO:0000313" key="18">
    <source>
        <dbReference type="Proteomes" id="UP000265140"/>
    </source>
</evidence>
<dbReference type="GO" id="GO:0045944">
    <property type="term" value="P:positive regulation of transcription by RNA polymerase II"/>
    <property type="evidence" value="ECO:0007669"/>
    <property type="project" value="TreeGrafter"/>
</dbReference>
<dbReference type="GO" id="GO:0031436">
    <property type="term" value="C:BRCA1-BARD1 complex"/>
    <property type="evidence" value="ECO:0007669"/>
    <property type="project" value="TreeGrafter"/>
</dbReference>
<dbReference type="SMART" id="SM00184">
    <property type="entry name" value="RING"/>
    <property type="match status" value="1"/>
</dbReference>
<evidence type="ECO:0000256" key="2">
    <source>
        <dbReference type="ARBA" id="ARBA00004286"/>
    </source>
</evidence>
<dbReference type="GO" id="GO:0007095">
    <property type="term" value="P:mitotic G2 DNA damage checkpoint signaling"/>
    <property type="evidence" value="ECO:0007669"/>
    <property type="project" value="TreeGrafter"/>
</dbReference>
<dbReference type="InterPro" id="IPR001357">
    <property type="entry name" value="BRCT_dom"/>
</dbReference>
<keyword evidence="5" id="KW-0677">Repeat</keyword>
<evidence type="ECO:0000256" key="12">
    <source>
        <dbReference type="ARBA" id="ARBA00031556"/>
    </source>
</evidence>
<evidence type="ECO:0000256" key="7">
    <source>
        <dbReference type="ARBA" id="ARBA00022771"/>
    </source>
</evidence>
<feature type="domain" description="BRCT" evidence="16">
    <location>
        <begin position="1323"/>
        <end position="1418"/>
    </location>
</feature>
<dbReference type="Gene3D" id="3.30.40.10">
    <property type="entry name" value="Zinc/RING finger domain, C3HC4 (zinc finger)"/>
    <property type="match status" value="1"/>
</dbReference>
<keyword evidence="8" id="KW-0862">Zinc</keyword>
<keyword evidence="18" id="KW-1185">Reference proteome</keyword>
<dbReference type="SUPFAM" id="SSF52113">
    <property type="entry name" value="BRCT domain"/>
    <property type="match status" value="2"/>
</dbReference>
<dbReference type="GO" id="GO:0008270">
    <property type="term" value="F:zinc ion binding"/>
    <property type="evidence" value="ECO:0007669"/>
    <property type="project" value="UniProtKB-KW"/>
</dbReference>
<evidence type="ECO:0000256" key="13">
    <source>
        <dbReference type="PROSITE-ProRule" id="PRU00175"/>
    </source>
</evidence>
<evidence type="ECO:0000256" key="10">
    <source>
        <dbReference type="ARBA" id="ARBA00023242"/>
    </source>
</evidence>
<dbReference type="PIRSF" id="PIRSF001734">
    <property type="entry name" value="BRCA1"/>
    <property type="match status" value="1"/>
</dbReference>
<feature type="compositionally biased region" description="Basic and acidic residues" evidence="14">
    <location>
        <begin position="949"/>
        <end position="966"/>
    </location>
</feature>
<dbReference type="PANTHER" id="PTHR13763:SF0">
    <property type="entry name" value="BREAST CANCER TYPE 1 SUSCEPTIBILITY PROTEIN"/>
    <property type="match status" value="1"/>
</dbReference>
<feature type="compositionally biased region" description="Basic and acidic residues" evidence="14">
    <location>
        <begin position="311"/>
        <end position="324"/>
    </location>
</feature>
<dbReference type="SUPFAM" id="SSF57850">
    <property type="entry name" value="RING/U-box"/>
    <property type="match status" value="1"/>
</dbReference>
<evidence type="ECO:0000259" key="16">
    <source>
        <dbReference type="PROSITE" id="PS50172"/>
    </source>
</evidence>
<dbReference type="PROSITE" id="PS50172">
    <property type="entry name" value="BRCT"/>
    <property type="match status" value="2"/>
</dbReference>
<evidence type="ECO:0000256" key="6">
    <source>
        <dbReference type="ARBA" id="ARBA00022763"/>
    </source>
</evidence>
<dbReference type="RefSeq" id="XP_019902404.2">
    <property type="nucleotide sequence ID" value="XM_020046845.3"/>
</dbReference>
<dbReference type="Ensembl" id="ENSELUT00000102901.1">
    <property type="protein sequence ID" value="ENSELUP00000089584.1"/>
    <property type="gene ID" value="ENSELUG00000007043.3"/>
</dbReference>
<dbReference type="PROSITE" id="PS00518">
    <property type="entry name" value="ZF_RING_1"/>
    <property type="match status" value="1"/>
</dbReference>
<feature type="compositionally biased region" description="Basic and acidic residues" evidence="14">
    <location>
        <begin position="492"/>
        <end position="503"/>
    </location>
</feature>
<dbReference type="Pfam" id="PF00533">
    <property type="entry name" value="BRCT"/>
    <property type="match status" value="1"/>
</dbReference>
<dbReference type="Pfam" id="PF00097">
    <property type="entry name" value="zf-C3HC4"/>
    <property type="match status" value="1"/>
</dbReference>
<evidence type="ECO:0000313" key="17">
    <source>
        <dbReference type="Ensembl" id="ENSELUP00000089584.1"/>
    </source>
</evidence>
<dbReference type="InterPro" id="IPR017907">
    <property type="entry name" value="Znf_RING_CS"/>
</dbReference>
<evidence type="ECO:0000256" key="14">
    <source>
        <dbReference type="SAM" id="MobiDB-lite"/>
    </source>
</evidence>
<dbReference type="GO" id="GO:0005694">
    <property type="term" value="C:chromosome"/>
    <property type="evidence" value="ECO:0007669"/>
    <property type="project" value="UniProtKB-SubCell"/>
</dbReference>
<feature type="region of interest" description="Disordered" evidence="14">
    <location>
        <begin position="481"/>
        <end position="504"/>
    </location>
</feature>
<dbReference type="Proteomes" id="UP000265140">
    <property type="component" value="Chromosome 5"/>
</dbReference>
<reference evidence="17 18" key="1">
    <citation type="submission" date="2020-02" db="EMBL/GenBank/DDBJ databases">
        <title>Esox lucius (northern pike) genome, fEsoLuc1, primary haplotype.</title>
        <authorList>
            <person name="Myers G."/>
            <person name="Karagic N."/>
            <person name="Meyer A."/>
            <person name="Pippel M."/>
            <person name="Reichard M."/>
            <person name="Winkler S."/>
            <person name="Tracey A."/>
            <person name="Sims Y."/>
            <person name="Howe K."/>
            <person name="Rhie A."/>
            <person name="Formenti G."/>
            <person name="Durbin R."/>
            <person name="Fedrigo O."/>
            <person name="Jarvis E.D."/>
        </authorList>
    </citation>
    <scope>NUCLEOTIDE SEQUENCE [LARGE SCALE GENOMIC DNA]</scope>
</reference>
<keyword evidence="6" id="KW-0227">DNA damage</keyword>
<reference evidence="17" key="3">
    <citation type="submission" date="2025-09" db="UniProtKB">
        <authorList>
            <consortium name="Ensembl"/>
        </authorList>
    </citation>
    <scope>IDENTIFICATION</scope>
</reference>
<dbReference type="InterPro" id="IPR036420">
    <property type="entry name" value="BRCT_dom_sf"/>
</dbReference>
<dbReference type="PANTHER" id="PTHR13763">
    <property type="entry name" value="BREAST CANCER TYPE 1 SUSCEPTIBILITY PROTEIN BRCA1"/>
    <property type="match status" value="1"/>
</dbReference>
<feature type="region of interest" description="Disordered" evidence="14">
    <location>
        <begin position="948"/>
        <end position="986"/>
    </location>
</feature>
<accession>A0AAY5KKZ7</accession>
<dbReference type="GeneID" id="105030602"/>
<keyword evidence="9" id="KW-0234">DNA repair</keyword>
<feature type="region of interest" description="Disordered" evidence="14">
    <location>
        <begin position="291"/>
        <end position="324"/>
    </location>
</feature>
<organism evidence="17 18">
    <name type="scientific">Esox lucius</name>
    <name type="common">Northern pike</name>
    <dbReference type="NCBI Taxonomy" id="8010"/>
    <lineage>
        <taxon>Eukaryota</taxon>
        <taxon>Metazoa</taxon>
        <taxon>Chordata</taxon>
        <taxon>Craniata</taxon>
        <taxon>Vertebrata</taxon>
        <taxon>Euteleostomi</taxon>
        <taxon>Actinopterygii</taxon>
        <taxon>Neopterygii</taxon>
        <taxon>Teleostei</taxon>
        <taxon>Protacanthopterygii</taxon>
        <taxon>Esociformes</taxon>
        <taxon>Esocidae</taxon>
        <taxon>Esox</taxon>
    </lineage>
</organism>
<feature type="domain" description="RING-type" evidence="15">
    <location>
        <begin position="25"/>
        <end position="67"/>
    </location>
</feature>
<evidence type="ECO:0000256" key="1">
    <source>
        <dbReference type="ARBA" id="ARBA00004123"/>
    </source>
</evidence>
<dbReference type="GO" id="GO:0070531">
    <property type="term" value="C:BRCA1-A complex"/>
    <property type="evidence" value="ECO:0007669"/>
    <property type="project" value="TreeGrafter"/>
</dbReference>
<evidence type="ECO:0000256" key="9">
    <source>
        <dbReference type="ARBA" id="ARBA00023204"/>
    </source>
</evidence>
<feature type="compositionally biased region" description="Polar residues" evidence="14">
    <location>
        <begin position="968"/>
        <end position="982"/>
    </location>
</feature>